<reference evidence="8 9" key="1">
    <citation type="submission" date="2019-09" db="EMBL/GenBank/DDBJ databases">
        <title>Phylogenetic characterization of a novel taxon of the genus Bifidobacterium: Bifidobacterium choloepi sp. nov.</title>
        <authorList>
            <person name="Modesto M."/>
            <person name="Satti M."/>
        </authorList>
    </citation>
    <scope>NUCLEOTIDE SEQUENCE [LARGE SCALE GENOMIC DNA]</scope>
    <source>
        <strain evidence="8 9">BRDM6</strain>
    </source>
</reference>
<evidence type="ECO:0000256" key="4">
    <source>
        <dbReference type="ARBA" id="ARBA00023136"/>
    </source>
</evidence>
<feature type="transmembrane region" description="Helical" evidence="6">
    <location>
        <begin position="278"/>
        <end position="301"/>
    </location>
</feature>
<dbReference type="EMBL" id="VYSG01000002">
    <property type="protein sequence ID" value="NEG70112.1"/>
    <property type="molecule type" value="Genomic_DNA"/>
</dbReference>
<dbReference type="GO" id="GO:0016020">
    <property type="term" value="C:membrane"/>
    <property type="evidence" value="ECO:0007669"/>
    <property type="project" value="UniProtKB-SubCell"/>
</dbReference>
<comment type="caution">
    <text evidence="8">The sequence shown here is derived from an EMBL/GenBank/DDBJ whole genome shotgun (WGS) entry which is preliminary data.</text>
</comment>
<keyword evidence="9" id="KW-1185">Reference proteome</keyword>
<feature type="transmembrane region" description="Helical" evidence="6">
    <location>
        <begin position="313"/>
        <end position="335"/>
    </location>
</feature>
<dbReference type="AlphaFoldDB" id="A0A6I5NN11"/>
<feature type="compositionally biased region" description="Acidic residues" evidence="5">
    <location>
        <begin position="89"/>
        <end position="100"/>
    </location>
</feature>
<evidence type="ECO:0000256" key="6">
    <source>
        <dbReference type="SAM" id="Phobius"/>
    </source>
</evidence>
<evidence type="ECO:0000256" key="2">
    <source>
        <dbReference type="ARBA" id="ARBA00022692"/>
    </source>
</evidence>
<gene>
    <name evidence="8" type="ORF">F6S87_05810</name>
</gene>
<keyword evidence="3 6" id="KW-1133">Transmembrane helix</keyword>
<feature type="transmembrane region" description="Helical" evidence="6">
    <location>
        <begin position="347"/>
        <end position="365"/>
    </location>
</feature>
<evidence type="ECO:0000259" key="7">
    <source>
        <dbReference type="Pfam" id="PF12698"/>
    </source>
</evidence>
<feature type="transmembrane region" description="Helical" evidence="6">
    <location>
        <begin position="405"/>
        <end position="427"/>
    </location>
</feature>
<sequence>MFQSFLVTLRTQLRTPSLLFWSVAFPVILATMFHGMFGDFGSFYNLRPLNAIVVADSNWTSAQQALVDALSSNDSSATDTAGSAPSTDESTDEATDEATDESSSTTVSALLNVTEVPTMADARRLLFDAGAGEELILAADADGTLSMTISDATFASINSTGESSDGGMAISVLDGILGMFNRRNVAIADIVAANPAALASPSFTALLAASPVGESLTRQVTLTNFQPDPVARYFYALLGMAALMTMSGAVVSVSRIQANFSALGMRRSLAPVSKIRQVAGGFLASWLVAAVSLLVGVAYVRYGCDVPIGGREWGAALAAVMATLTTTALGTLLGALPRASLAVKESLCSAVACLLSLFSGLYGSFAMELSDAIIRHAPLLALVNPAQQITNLFYDLLYYDSLVPFARTCGVLAVMAAVFVVLASLILRRTRHDHL</sequence>
<feature type="transmembrane region" description="Helical" evidence="6">
    <location>
        <begin position="186"/>
        <end position="213"/>
    </location>
</feature>
<proteinExistence type="predicted"/>
<name>A0A6I5NN11_9BIFI</name>
<evidence type="ECO:0000313" key="9">
    <source>
        <dbReference type="Proteomes" id="UP000469292"/>
    </source>
</evidence>
<dbReference type="Pfam" id="PF12698">
    <property type="entry name" value="ABC2_membrane_3"/>
    <property type="match status" value="1"/>
</dbReference>
<accession>A0A6I5NN11</accession>
<feature type="domain" description="ABC-2 type transporter transmembrane" evidence="7">
    <location>
        <begin position="17"/>
        <end position="424"/>
    </location>
</feature>
<comment type="subcellular location">
    <subcellularLocation>
        <location evidence="1">Membrane</location>
        <topology evidence="1">Multi-pass membrane protein</topology>
    </subcellularLocation>
</comment>
<feature type="compositionally biased region" description="Polar residues" evidence="5">
    <location>
        <begin position="73"/>
        <end position="85"/>
    </location>
</feature>
<keyword evidence="4 6" id="KW-0472">Membrane</keyword>
<protein>
    <submittedName>
        <fullName evidence="8">ABC transporter permease</fullName>
    </submittedName>
</protein>
<dbReference type="Proteomes" id="UP000469292">
    <property type="component" value="Unassembled WGS sequence"/>
</dbReference>
<evidence type="ECO:0000256" key="3">
    <source>
        <dbReference type="ARBA" id="ARBA00022989"/>
    </source>
</evidence>
<dbReference type="InterPro" id="IPR013525">
    <property type="entry name" value="ABC2_TM"/>
</dbReference>
<feature type="transmembrane region" description="Helical" evidence="6">
    <location>
        <begin position="18"/>
        <end position="37"/>
    </location>
</feature>
<evidence type="ECO:0000313" key="8">
    <source>
        <dbReference type="EMBL" id="NEG70112.1"/>
    </source>
</evidence>
<evidence type="ECO:0000256" key="1">
    <source>
        <dbReference type="ARBA" id="ARBA00004141"/>
    </source>
</evidence>
<organism evidence="8 9">
    <name type="scientific">Bifidobacterium choloepi</name>
    <dbReference type="NCBI Taxonomy" id="2614131"/>
    <lineage>
        <taxon>Bacteria</taxon>
        <taxon>Bacillati</taxon>
        <taxon>Actinomycetota</taxon>
        <taxon>Actinomycetes</taxon>
        <taxon>Bifidobacteriales</taxon>
        <taxon>Bifidobacteriaceae</taxon>
        <taxon>Bifidobacterium</taxon>
    </lineage>
</organism>
<dbReference type="RefSeq" id="WP_163227711.1">
    <property type="nucleotide sequence ID" value="NZ_VYSG01000002.1"/>
</dbReference>
<keyword evidence="2 6" id="KW-0812">Transmembrane</keyword>
<feature type="transmembrane region" description="Helical" evidence="6">
    <location>
        <begin position="233"/>
        <end position="257"/>
    </location>
</feature>
<feature type="region of interest" description="Disordered" evidence="5">
    <location>
        <begin position="73"/>
        <end position="107"/>
    </location>
</feature>
<evidence type="ECO:0000256" key="5">
    <source>
        <dbReference type="SAM" id="MobiDB-lite"/>
    </source>
</evidence>
<dbReference type="GO" id="GO:0140359">
    <property type="term" value="F:ABC-type transporter activity"/>
    <property type="evidence" value="ECO:0007669"/>
    <property type="project" value="InterPro"/>
</dbReference>